<organism evidence="3 4">
    <name type="scientific">Neobacillus paridis</name>
    <dbReference type="NCBI Taxonomy" id="2803862"/>
    <lineage>
        <taxon>Bacteria</taxon>
        <taxon>Bacillati</taxon>
        <taxon>Bacillota</taxon>
        <taxon>Bacilli</taxon>
        <taxon>Bacillales</taxon>
        <taxon>Bacillaceae</taxon>
        <taxon>Neobacillus</taxon>
    </lineage>
</organism>
<evidence type="ECO:0000256" key="1">
    <source>
        <dbReference type="SAM" id="MobiDB-lite"/>
    </source>
</evidence>
<feature type="chain" id="PRO_5047486306" evidence="2">
    <location>
        <begin position="28"/>
        <end position="385"/>
    </location>
</feature>
<sequence>MKNKWKILGSFLLIFSLILANSSVSFAKTVKKTSTSKPKVTSTKIITDKDGKQYKAQEYKYTTTIVTTSVTYKNVKKPYTYYDNVKVKKTGYTTVKTKVWVPNKSGVDKHWVAQPCGLERSSCRWMGAKIESSSSGGKYVTKVIKKPYTYYTTVKVKKTGTKTVKVPVVKTKKVTTTHTGVKKVPIKSPPNKDKQTDKPSTKNSNKDSKNNGNNSIKSGSTKPTNKNPGKNSDPKGPGKPIPPDVIPEYTVYWDVYIYYVSPSAENPCNVNGASSPSGSGVEVANLNTSGSNLKFDFAFSDVGTYRVDAFPISNFGNFNWNGRGTSFNVVVPSKYVDVDMSIPPQKCVKEVQHFLSGGGGVFKGNKNQIKDHDQEVDKKSQKGSR</sequence>
<feature type="signal peptide" evidence="2">
    <location>
        <begin position="1"/>
        <end position="27"/>
    </location>
</feature>
<feature type="region of interest" description="Disordered" evidence="1">
    <location>
        <begin position="175"/>
        <end position="243"/>
    </location>
</feature>
<feature type="compositionally biased region" description="Basic and acidic residues" evidence="1">
    <location>
        <begin position="368"/>
        <end position="385"/>
    </location>
</feature>
<reference evidence="3 4" key="1">
    <citation type="submission" date="2021-01" db="EMBL/GenBank/DDBJ databases">
        <title>Genome public.</title>
        <authorList>
            <person name="Liu C."/>
            <person name="Sun Q."/>
        </authorList>
    </citation>
    <scope>NUCLEOTIDE SEQUENCE [LARGE SCALE GENOMIC DNA]</scope>
    <source>
        <strain evidence="3 4">YIM B02564</strain>
    </source>
</reference>
<feature type="region of interest" description="Disordered" evidence="1">
    <location>
        <begin position="362"/>
        <end position="385"/>
    </location>
</feature>
<accession>A0ABS1TLH6</accession>
<name>A0ABS1TLH6_9BACI</name>
<keyword evidence="4" id="KW-1185">Reference proteome</keyword>
<proteinExistence type="predicted"/>
<dbReference type="Proteomes" id="UP000623967">
    <property type="component" value="Unassembled WGS sequence"/>
</dbReference>
<dbReference type="EMBL" id="JAESWB010000134">
    <property type="protein sequence ID" value="MBL4952171.1"/>
    <property type="molecule type" value="Genomic_DNA"/>
</dbReference>
<evidence type="ECO:0000313" key="4">
    <source>
        <dbReference type="Proteomes" id="UP000623967"/>
    </source>
</evidence>
<keyword evidence="2" id="KW-0732">Signal</keyword>
<feature type="compositionally biased region" description="Basic and acidic residues" evidence="1">
    <location>
        <begin position="190"/>
        <end position="209"/>
    </location>
</feature>
<comment type="caution">
    <text evidence="3">The sequence shown here is derived from an EMBL/GenBank/DDBJ whole genome shotgun (WGS) entry which is preliminary data.</text>
</comment>
<gene>
    <name evidence="3" type="ORF">JK635_08090</name>
</gene>
<dbReference type="RefSeq" id="WP_202653449.1">
    <property type="nucleotide sequence ID" value="NZ_JAESWB010000134.1"/>
</dbReference>
<feature type="compositionally biased region" description="Basic residues" evidence="1">
    <location>
        <begin position="175"/>
        <end position="185"/>
    </location>
</feature>
<protein>
    <submittedName>
        <fullName evidence="3">Uncharacterized protein</fullName>
    </submittedName>
</protein>
<evidence type="ECO:0000256" key="2">
    <source>
        <dbReference type="SAM" id="SignalP"/>
    </source>
</evidence>
<evidence type="ECO:0000313" key="3">
    <source>
        <dbReference type="EMBL" id="MBL4952171.1"/>
    </source>
</evidence>
<feature type="compositionally biased region" description="Low complexity" evidence="1">
    <location>
        <begin position="210"/>
        <end position="222"/>
    </location>
</feature>